<feature type="compositionally biased region" description="Polar residues" evidence="1">
    <location>
        <begin position="438"/>
        <end position="452"/>
    </location>
</feature>
<feature type="region of interest" description="Disordered" evidence="1">
    <location>
        <begin position="536"/>
        <end position="557"/>
    </location>
</feature>
<evidence type="ECO:0000313" key="2">
    <source>
        <dbReference type="EMBL" id="KAJ7301990.1"/>
    </source>
</evidence>
<name>A0AAD6YZ68_9AGAR</name>
<sequence length="557" mass="60891">MAKGNKKKRERKRVPKEERKNLRLWAEGPREAILAPHLDKYQTALNQGWCQERKYLKKVCREYHARVSWRTLDHKEPVLAEWDPAALIVDEQLSDDEEEARAARVKILNARIRRWFTYRLRKINKQRSGALDPTKDPYAVLLAKLSGLTAPPKARQAYQQFMRESYVEKIAPVVAEEWRKLQEKDSHLSTRTKKPKAGFHAQIAREVFADLPSAEKKDIAARATGEAAAAKLEYVDALKGPVSTGPEARQKCIDAVGERSNAEVRGEDERQQNIARNARLTEELRASIQADLRPLQDELRAMQQRPKPAAKGMGERPRPRPKKVKPIPGLPMRRSTRGKGEAGTAMDVDPAEGLDTGVMDPNTSGNALPPVLSTAASANFSHPTITGAPSTTSATAPPSASTATGVSTSTPAPVPPLLASGPPSSAVSSPTTAVNDKGNPTPSETLTEARNANASTCGAALTLPPLSHAAHDAIGPNTQTTNPRPTPTSTFLPCPPQAASWFVDAHTAMTKVDLGCHYHALVAAWTRMEQASRFEHGPTNLSHKGRPKQVTTWIGRL</sequence>
<proteinExistence type="predicted"/>
<evidence type="ECO:0000256" key="1">
    <source>
        <dbReference type="SAM" id="MobiDB-lite"/>
    </source>
</evidence>
<feature type="compositionally biased region" description="Low complexity" evidence="1">
    <location>
        <begin position="383"/>
        <end position="433"/>
    </location>
</feature>
<accession>A0AAD6YZ68</accession>
<comment type="caution">
    <text evidence="2">The sequence shown here is derived from an EMBL/GenBank/DDBJ whole genome shotgun (WGS) entry which is preliminary data.</text>
</comment>
<dbReference type="EMBL" id="JARIHO010000122">
    <property type="protein sequence ID" value="KAJ7301990.1"/>
    <property type="molecule type" value="Genomic_DNA"/>
</dbReference>
<feature type="region of interest" description="Disordered" evidence="1">
    <location>
        <begin position="303"/>
        <end position="452"/>
    </location>
</feature>
<protein>
    <submittedName>
        <fullName evidence="2">Uncharacterized protein</fullName>
    </submittedName>
</protein>
<organism evidence="2 3">
    <name type="scientific">Mycena albidolilacea</name>
    <dbReference type="NCBI Taxonomy" id="1033008"/>
    <lineage>
        <taxon>Eukaryota</taxon>
        <taxon>Fungi</taxon>
        <taxon>Dikarya</taxon>
        <taxon>Basidiomycota</taxon>
        <taxon>Agaricomycotina</taxon>
        <taxon>Agaricomycetes</taxon>
        <taxon>Agaricomycetidae</taxon>
        <taxon>Agaricales</taxon>
        <taxon>Marasmiineae</taxon>
        <taxon>Mycenaceae</taxon>
        <taxon>Mycena</taxon>
    </lineage>
</organism>
<keyword evidence="3" id="KW-1185">Reference proteome</keyword>
<dbReference type="Proteomes" id="UP001218218">
    <property type="component" value="Unassembled WGS sequence"/>
</dbReference>
<evidence type="ECO:0000313" key="3">
    <source>
        <dbReference type="Proteomes" id="UP001218218"/>
    </source>
</evidence>
<dbReference type="AlphaFoldDB" id="A0AAD6YZ68"/>
<gene>
    <name evidence="2" type="ORF">DFH08DRAFT_1089996</name>
</gene>
<reference evidence="2" key="1">
    <citation type="submission" date="2023-03" db="EMBL/GenBank/DDBJ databases">
        <title>Massive genome expansion in bonnet fungi (Mycena s.s.) driven by repeated elements and novel gene families across ecological guilds.</title>
        <authorList>
            <consortium name="Lawrence Berkeley National Laboratory"/>
            <person name="Harder C.B."/>
            <person name="Miyauchi S."/>
            <person name="Viragh M."/>
            <person name="Kuo A."/>
            <person name="Thoen E."/>
            <person name="Andreopoulos B."/>
            <person name="Lu D."/>
            <person name="Skrede I."/>
            <person name="Drula E."/>
            <person name="Henrissat B."/>
            <person name="Morin E."/>
            <person name="Kohler A."/>
            <person name="Barry K."/>
            <person name="LaButti K."/>
            <person name="Morin E."/>
            <person name="Salamov A."/>
            <person name="Lipzen A."/>
            <person name="Mereny Z."/>
            <person name="Hegedus B."/>
            <person name="Baldrian P."/>
            <person name="Stursova M."/>
            <person name="Weitz H."/>
            <person name="Taylor A."/>
            <person name="Grigoriev I.V."/>
            <person name="Nagy L.G."/>
            <person name="Martin F."/>
            <person name="Kauserud H."/>
        </authorList>
    </citation>
    <scope>NUCLEOTIDE SEQUENCE</scope>
    <source>
        <strain evidence="2">CBHHK002</strain>
    </source>
</reference>